<sequence length="90" mass="9733">MHEGAYVKVTVKYGLIRLISTTLDLGEQLKDHDAPVQLPVEAGQVSLPIYYGDFFANNTPPGTYSVFADAYTDDDEGLACVKATVTVPLP</sequence>
<dbReference type="AlphaFoldDB" id="A0A918YKN7"/>
<keyword evidence="3" id="KW-1185">Reference proteome</keyword>
<evidence type="ECO:0000313" key="2">
    <source>
        <dbReference type="EMBL" id="GHE06520.1"/>
    </source>
</evidence>
<accession>A0A918YKN7</accession>
<evidence type="ECO:0000259" key="1">
    <source>
        <dbReference type="Pfam" id="PF02221"/>
    </source>
</evidence>
<dbReference type="EMBL" id="BMVG01000011">
    <property type="protein sequence ID" value="GHE06520.1"/>
    <property type="molecule type" value="Genomic_DNA"/>
</dbReference>
<dbReference type="Proteomes" id="UP000655443">
    <property type="component" value="Unassembled WGS sequence"/>
</dbReference>
<name>A0A918YKN7_9ACTN</name>
<dbReference type="InterPro" id="IPR003172">
    <property type="entry name" value="ML_dom"/>
</dbReference>
<organism evidence="2 3">
    <name type="scientific">Streptomyces alanosinicus</name>
    <dbReference type="NCBI Taxonomy" id="68171"/>
    <lineage>
        <taxon>Bacteria</taxon>
        <taxon>Bacillati</taxon>
        <taxon>Actinomycetota</taxon>
        <taxon>Actinomycetes</taxon>
        <taxon>Kitasatosporales</taxon>
        <taxon>Streptomycetaceae</taxon>
        <taxon>Streptomyces</taxon>
    </lineage>
</organism>
<protein>
    <recommendedName>
        <fullName evidence="1">MD-2-related lipid-recognition domain-containing protein</fullName>
    </recommendedName>
</protein>
<proteinExistence type="predicted"/>
<reference evidence="2" key="1">
    <citation type="journal article" date="2014" name="Int. J. Syst. Evol. Microbiol.">
        <title>Complete genome sequence of Corynebacterium casei LMG S-19264T (=DSM 44701T), isolated from a smear-ripened cheese.</title>
        <authorList>
            <consortium name="US DOE Joint Genome Institute (JGI-PGF)"/>
            <person name="Walter F."/>
            <person name="Albersmeier A."/>
            <person name="Kalinowski J."/>
            <person name="Ruckert C."/>
        </authorList>
    </citation>
    <scope>NUCLEOTIDE SEQUENCE</scope>
    <source>
        <strain evidence="2">JCM 4714</strain>
    </source>
</reference>
<gene>
    <name evidence="2" type="ORF">GCM10010339_47290</name>
</gene>
<feature type="domain" description="MD-2-related lipid-recognition" evidence="1">
    <location>
        <begin position="3"/>
        <end position="86"/>
    </location>
</feature>
<comment type="caution">
    <text evidence="2">The sequence shown here is derived from an EMBL/GenBank/DDBJ whole genome shotgun (WGS) entry which is preliminary data.</text>
</comment>
<reference evidence="2" key="2">
    <citation type="submission" date="2020-09" db="EMBL/GenBank/DDBJ databases">
        <authorList>
            <person name="Sun Q."/>
            <person name="Ohkuma M."/>
        </authorList>
    </citation>
    <scope>NUCLEOTIDE SEQUENCE</scope>
    <source>
        <strain evidence="2">JCM 4714</strain>
    </source>
</reference>
<evidence type="ECO:0000313" key="3">
    <source>
        <dbReference type="Proteomes" id="UP000655443"/>
    </source>
</evidence>
<dbReference type="Pfam" id="PF02221">
    <property type="entry name" value="E1_DerP2_DerF2"/>
    <property type="match status" value="1"/>
</dbReference>